<feature type="transmembrane region" description="Helical" evidence="2">
    <location>
        <begin position="107"/>
        <end position="132"/>
    </location>
</feature>
<name>A0AAV2IMW2_LYMST</name>
<proteinExistence type="inferred from homology"/>
<evidence type="ECO:0000313" key="3">
    <source>
        <dbReference type="EMBL" id="CAL1548315.1"/>
    </source>
</evidence>
<dbReference type="PANTHER" id="PTHR19444:SF13">
    <property type="entry name" value="PROTEIN UNC-93 HOMOLOG A"/>
    <property type="match status" value="1"/>
</dbReference>
<protein>
    <submittedName>
        <fullName evidence="3">Uncharacterized protein</fullName>
    </submittedName>
</protein>
<dbReference type="EMBL" id="CAXITT010001270">
    <property type="protein sequence ID" value="CAL1548315.1"/>
    <property type="molecule type" value="Genomic_DNA"/>
</dbReference>
<evidence type="ECO:0000256" key="2">
    <source>
        <dbReference type="SAM" id="Phobius"/>
    </source>
</evidence>
<comment type="caution">
    <text evidence="3">The sequence shown here is derived from an EMBL/GenBank/DDBJ whole genome shotgun (WGS) entry which is preliminary data.</text>
</comment>
<keyword evidence="4" id="KW-1185">Reference proteome</keyword>
<keyword evidence="2" id="KW-0472">Membrane</keyword>
<dbReference type="PANTHER" id="PTHR19444">
    <property type="entry name" value="UNC-93 RELATED"/>
    <property type="match status" value="1"/>
</dbReference>
<reference evidence="3 4" key="1">
    <citation type="submission" date="2024-04" db="EMBL/GenBank/DDBJ databases">
        <authorList>
            <consortium name="Genoscope - CEA"/>
            <person name="William W."/>
        </authorList>
    </citation>
    <scope>NUCLEOTIDE SEQUENCE [LARGE SCALE GENOMIC DNA]</scope>
</reference>
<evidence type="ECO:0000313" key="4">
    <source>
        <dbReference type="Proteomes" id="UP001497497"/>
    </source>
</evidence>
<keyword evidence="2" id="KW-1133">Transmembrane helix</keyword>
<feature type="non-terminal residue" evidence="3">
    <location>
        <position position="134"/>
    </location>
</feature>
<dbReference type="AlphaFoldDB" id="A0AAV2IMW2"/>
<dbReference type="Proteomes" id="UP001497497">
    <property type="component" value="Unassembled WGS sequence"/>
</dbReference>
<sequence>IGVVDSTVTVVTPLSKPNRQHFVVVVVVLDVKFNAAISLRLPPSGQRICSTMLCCKTPETSKTQDEMILEGKEIKTTLVISLAFQLVFTAFNALQNLHSSLHDEHSLGLICLSTIYFTAIVSSIFSPTIIGLMG</sequence>
<organism evidence="3 4">
    <name type="scientific">Lymnaea stagnalis</name>
    <name type="common">Great pond snail</name>
    <name type="synonym">Helix stagnalis</name>
    <dbReference type="NCBI Taxonomy" id="6523"/>
    <lineage>
        <taxon>Eukaryota</taxon>
        <taxon>Metazoa</taxon>
        <taxon>Spiralia</taxon>
        <taxon>Lophotrochozoa</taxon>
        <taxon>Mollusca</taxon>
        <taxon>Gastropoda</taxon>
        <taxon>Heterobranchia</taxon>
        <taxon>Euthyneura</taxon>
        <taxon>Panpulmonata</taxon>
        <taxon>Hygrophila</taxon>
        <taxon>Lymnaeoidea</taxon>
        <taxon>Lymnaeidae</taxon>
        <taxon>Lymnaea</taxon>
    </lineage>
</organism>
<dbReference type="InterPro" id="IPR051951">
    <property type="entry name" value="UNC-93_regulatory"/>
</dbReference>
<feature type="transmembrane region" description="Helical" evidence="2">
    <location>
        <begin position="77"/>
        <end position="95"/>
    </location>
</feature>
<feature type="non-terminal residue" evidence="3">
    <location>
        <position position="1"/>
    </location>
</feature>
<gene>
    <name evidence="3" type="ORF">GSLYS_00021632001</name>
</gene>
<comment type="similarity">
    <text evidence="1">Belongs to the unc-93 family.</text>
</comment>
<accession>A0AAV2IMW2</accession>
<evidence type="ECO:0000256" key="1">
    <source>
        <dbReference type="ARBA" id="ARBA00009172"/>
    </source>
</evidence>
<keyword evidence="2" id="KW-0812">Transmembrane</keyword>